<organism evidence="2 3">
    <name type="scientific">Tunturiibacter gelidiferens</name>
    <dbReference type="NCBI Taxonomy" id="3069689"/>
    <lineage>
        <taxon>Bacteria</taxon>
        <taxon>Pseudomonadati</taxon>
        <taxon>Acidobacteriota</taxon>
        <taxon>Terriglobia</taxon>
        <taxon>Terriglobales</taxon>
        <taxon>Acidobacteriaceae</taxon>
        <taxon>Tunturiibacter</taxon>
    </lineage>
</organism>
<sequence>MNEPRVCSINKETGLPNDQSDRDPRNAGALLAAECGNPAHFKVIAAGTDSVVYACFKHVTELHNMGFEVTELEN</sequence>
<dbReference type="AlphaFoldDB" id="A0A9X0U733"/>
<proteinExistence type="predicted"/>
<name>A0A9X0U733_9BACT</name>
<evidence type="ECO:0000313" key="2">
    <source>
        <dbReference type="EMBL" id="MBB5331720.1"/>
    </source>
</evidence>
<dbReference type="EMBL" id="JACHEB010000017">
    <property type="protein sequence ID" value="MBB5331720.1"/>
    <property type="molecule type" value="Genomic_DNA"/>
</dbReference>
<gene>
    <name evidence="2" type="ORF">HDF14_005369</name>
</gene>
<evidence type="ECO:0000256" key="1">
    <source>
        <dbReference type="SAM" id="MobiDB-lite"/>
    </source>
</evidence>
<comment type="caution">
    <text evidence="2">The sequence shown here is derived from an EMBL/GenBank/DDBJ whole genome shotgun (WGS) entry which is preliminary data.</text>
</comment>
<keyword evidence="3" id="KW-1185">Reference proteome</keyword>
<evidence type="ECO:0000313" key="3">
    <source>
        <dbReference type="Proteomes" id="UP000535182"/>
    </source>
</evidence>
<protein>
    <submittedName>
        <fullName evidence="2">Uncharacterized protein</fullName>
    </submittedName>
</protein>
<accession>A0A9X0U733</accession>
<feature type="region of interest" description="Disordered" evidence="1">
    <location>
        <begin position="1"/>
        <end position="25"/>
    </location>
</feature>
<reference evidence="2 3" key="1">
    <citation type="submission" date="2020-08" db="EMBL/GenBank/DDBJ databases">
        <title>Genomic Encyclopedia of Type Strains, Phase IV (KMG-V): Genome sequencing to study the core and pangenomes of soil and plant-associated prokaryotes.</title>
        <authorList>
            <person name="Whitman W."/>
        </authorList>
    </citation>
    <scope>NUCLEOTIDE SEQUENCE [LARGE SCALE GENOMIC DNA]</scope>
    <source>
        <strain evidence="2 3">X5P2</strain>
    </source>
</reference>
<dbReference type="Proteomes" id="UP000535182">
    <property type="component" value="Unassembled WGS sequence"/>
</dbReference>